<dbReference type="InterPro" id="IPR025657">
    <property type="entry name" value="RadC_JAB"/>
</dbReference>
<dbReference type="InterPro" id="IPR001405">
    <property type="entry name" value="UPF0758"/>
</dbReference>
<proteinExistence type="inferred from homology"/>
<evidence type="ECO:0000256" key="6">
    <source>
        <dbReference type="ARBA" id="ARBA00023049"/>
    </source>
</evidence>
<keyword evidence="6" id="KW-0482">Metalloprotease</keyword>
<evidence type="ECO:0000256" key="2">
    <source>
        <dbReference type="ARBA" id="ARBA00022670"/>
    </source>
</evidence>
<dbReference type="InterPro" id="IPR020891">
    <property type="entry name" value="UPF0758_CS"/>
</dbReference>
<name>A0A2T5IQ66_9LACT</name>
<keyword evidence="2" id="KW-0645">Protease</keyword>
<dbReference type="InterPro" id="IPR037518">
    <property type="entry name" value="MPN"/>
</dbReference>
<evidence type="ECO:0000256" key="3">
    <source>
        <dbReference type="ARBA" id="ARBA00022723"/>
    </source>
</evidence>
<evidence type="ECO:0000259" key="7">
    <source>
        <dbReference type="PROSITE" id="PS50249"/>
    </source>
</evidence>
<keyword evidence="9" id="KW-1185">Reference proteome</keyword>
<dbReference type="GO" id="GO:0008237">
    <property type="term" value="F:metallopeptidase activity"/>
    <property type="evidence" value="ECO:0007669"/>
    <property type="project" value="UniProtKB-KW"/>
</dbReference>
<evidence type="ECO:0000256" key="5">
    <source>
        <dbReference type="ARBA" id="ARBA00022833"/>
    </source>
</evidence>
<dbReference type="RefSeq" id="WP_108031551.1">
    <property type="nucleotide sequence ID" value="NZ_QAOM01000002.1"/>
</dbReference>
<evidence type="ECO:0000313" key="8">
    <source>
        <dbReference type="EMBL" id="PTQ85956.1"/>
    </source>
</evidence>
<dbReference type="EMBL" id="QAOM01000002">
    <property type="protein sequence ID" value="PTQ85956.1"/>
    <property type="molecule type" value="Genomic_DNA"/>
</dbReference>
<dbReference type="Pfam" id="PF04002">
    <property type="entry name" value="RadC"/>
    <property type="match status" value="1"/>
</dbReference>
<dbReference type="AlphaFoldDB" id="A0A2T5IQ66"/>
<dbReference type="PROSITE" id="PS50249">
    <property type="entry name" value="MPN"/>
    <property type="match status" value="1"/>
</dbReference>
<reference evidence="8 9" key="1">
    <citation type="submission" date="2018-04" db="EMBL/GenBank/DDBJ databases">
        <title>Genomic Encyclopedia of Archaeal and Bacterial Type Strains, Phase II (KMG-II): from individual species to whole genera.</title>
        <authorList>
            <person name="Goeker M."/>
        </authorList>
    </citation>
    <scope>NUCLEOTIDE SEQUENCE [LARGE SCALE GENOMIC DNA]</scope>
    <source>
        <strain evidence="8 9">DSM 18806</strain>
    </source>
</reference>
<sequence>MILDSVRLELVTDHRFEIDMETNYAFGVECAGEIFSKKIGKSNVENVGLICLDSTNRIINYACVAIGSIESVKVSIAEIFKIALLSNSSQIIIAHNHPSGVLEITEADISLTKKIGTIAKIFDIKLIDSLIVNSKEEVLSIRENFFMEEA</sequence>
<comment type="caution">
    <text evidence="8">The sequence shown here is derived from an EMBL/GenBank/DDBJ whole genome shotgun (WGS) entry which is preliminary data.</text>
</comment>
<dbReference type="Proteomes" id="UP000244161">
    <property type="component" value="Unassembled WGS sequence"/>
</dbReference>
<evidence type="ECO:0000313" key="9">
    <source>
        <dbReference type="Proteomes" id="UP000244161"/>
    </source>
</evidence>
<keyword evidence="5" id="KW-0862">Zinc</keyword>
<dbReference type="OrthoDB" id="9804482at2"/>
<dbReference type="PANTHER" id="PTHR30471">
    <property type="entry name" value="DNA REPAIR PROTEIN RADC"/>
    <property type="match status" value="1"/>
</dbReference>
<keyword evidence="3" id="KW-0479">Metal-binding</keyword>
<dbReference type="PROSITE" id="PS01302">
    <property type="entry name" value="UPF0758"/>
    <property type="match status" value="1"/>
</dbReference>
<keyword evidence="4" id="KW-0378">Hydrolase</keyword>
<protein>
    <submittedName>
        <fullName evidence="8">DNA repair protein RadC</fullName>
    </submittedName>
</protein>
<dbReference type="GO" id="GO:0006508">
    <property type="term" value="P:proteolysis"/>
    <property type="evidence" value="ECO:0007669"/>
    <property type="project" value="UniProtKB-KW"/>
</dbReference>
<evidence type="ECO:0000256" key="4">
    <source>
        <dbReference type="ARBA" id="ARBA00022801"/>
    </source>
</evidence>
<dbReference type="Gene3D" id="3.40.140.10">
    <property type="entry name" value="Cytidine Deaminase, domain 2"/>
    <property type="match status" value="1"/>
</dbReference>
<organism evidence="8 9">
    <name type="scientific">Trichococcus patagoniensis</name>
    <dbReference type="NCBI Taxonomy" id="382641"/>
    <lineage>
        <taxon>Bacteria</taxon>
        <taxon>Bacillati</taxon>
        <taxon>Bacillota</taxon>
        <taxon>Bacilli</taxon>
        <taxon>Lactobacillales</taxon>
        <taxon>Carnobacteriaceae</taxon>
        <taxon>Trichococcus</taxon>
    </lineage>
</organism>
<gene>
    <name evidence="8" type="ORF">C8U37_10259</name>
</gene>
<feature type="domain" description="MPN" evidence="7">
    <location>
        <begin position="24"/>
        <end position="147"/>
    </location>
</feature>
<comment type="similarity">
    <text evidence="1">Belongs to the UPF0758 family.</text>
</comment>
<dbReference type="GO" id="GO:0046872">
    <property type="term" value="F:metal ion binding"/>
    <property type="evidence" value="ECO:0007669"/>
    <property type="project" value="UniProtKB-KW"/>
</dbReference>
<dbReference type="PANTHER" id="PTHR30471:SF3">
    <property type="entry name" value="UPF0758 PROTEIN YEES-RELATED"/>
    <property type="match status" value="1"/>
</dbReference>
<evidence type="ECO:0000256" key="1">
    <source>
        <dbReference type="ARBA" id="ARBA00010243"/>
    </source>
</evidence>
<accession>A0A2T5IQ66</accession>